<dbReference type="PATRIC" id="fig|1279460.3.peg.1084"/>
<organism evidence="1">
    <name type="scientific">Leptospira interrogans serovar Hardjo str. Norma</name>
    <dbReference type="NCBI Taxonomy" id="1279460"/>
    <lineage>
        <taxon>Bacteria</taxon>
        <taxon>Pseudomonadati</taxon>
        <taxon>Spirochaetota</taxon>
        <taxon>Spirochaetia</taxon>
        <taxon>Leptospirales</taxon>
        <taxon>Leptospiraceae</taxon>
        <taxon>Leptospira</taxon>
    </lineage>
</organism>
<protein>
    <submittedName>
        <fullName evidence="1">Uncharacterized protein</fullName>
    </submittedName>
</protein>
<evidence type="ECO:0000313" key="1">
    <source>
        <dbReference type="EMBL" id="ALE38286.1"/>
    </source>
</evidence>
<name>A0A0M5L8K4_LEPIR</name>
<dbReference type="EMBL" id="CP012603">
    <property type="protein sequence ID" value="ALE38286.1"/>
    <property type="molecule type" value="Genomic_DNA"/>
</dbReference>
<proteinExistence type="predicted"/>
<dbReference type="AlphaFoldDB" id="A0A0M5L8K4"/>
<sequence length="39" mass="4662">MSFYKFYCKILICSSSYISKSNRKILVRKSSHILLFIEN</sequence>
<evidence type="ECO:0000313" key="2">
    <source>
        <dbReference type="Proteomes" id="UP000056502"/>
    </source>
</evidence>
<dbReference type="Proteomes" id="UP000056502">
    <property type="component" value="Chromosome I"/>
</dbReference>
<gene>
    <name evidence="1" type="ORF">G436_1078</name>
</gene>
<reference evidence="1 2" key="1">
    <citation type="journal article" date="2015" name="Genome Announc.">
        <title>Whole-Genome Sequence of Leptospira interrogans Serovar Hardjo Subtype Hardjoprajitno Strain Norma, Isolated from Cattle in a Leptospirosis Outbreak in Brazil.</title>
        <authorList>
            <person name="Cosate M.R."/>
            <person name="Soares S.C."/>
            <person name="Mendes T.A."/>
            <person name="Raittz R.T."/>
            <person name="Moreira E.C."/>
            <person name="Leite R."/>
            <person name="Fernandes G.R."/>
            <person name="Haddad J.P."/>
            <person name="Ortega J.M."/>
        </authorList>
    </citation>
    <scope>NUCLEOTIDE SEQUENCE [LARGE SCALE GENOMIC DNA]</scope>
    <source>
        <strain evidence="1 2">Norma</strain>
    </source>
</reference>
<accession>A0A0M5L8K4</accession>